<accession>X1LIT5</accession>
<protein>
    <recommendedName>
        <fullName evidence="2">DNA methylase N-4/N-6 domain-containing protein</fullName>
    </recommendedName>
</protein>
<evidence type="ECO:0000313" key="1">
    <source>
        <dbReference type="EMBL" id="GAI18978.1"/>
    </source>
</evidence>
<dbReference type="SUPFAM" id="SSF53335">
    <property type="entry name" value="S-adenosyl-L-methionine-dependent methyltransferases"/>
    <property type="match status" value="1"/>
</dbReference>
<dbReference type="GO" id="GO:0003676">
    <property type="term" value="F:nucleic acid binding"/>
    <property type="evidence" value="ECO:0007669"/>
    <property type="project" value="InterPro"/>
</dbReference>
<dbReference type="Gene3D" id="3.40.50.150">
    <property type="entry name" value="Vaccinia Virus protein VP39"/>
    <property type="match status" value="1"/>
</dbReference>
<dbReference type="GO" id="GO:0032259">
    <property type="term" value="P:methylation"/>
    <property type="evidence" value="ECO:0007669"/>
    <property type="project" value="InterPro"/>
</dbReference>
<sequence>MMELQTTLIYCGDNLEVLAKSPEKSIDFIYADPPFFSNKTSK</sequence>
<gene>
    <name evidence="1" type="ORF">S06H3_32946</name>
</gene>
<dbReference type="PROSITE" id="PS00092">
    <property type="entry name" value="N6_MTASE"/>
    <property type="match status" value="1"/>
</dbReference>
<dbReference type="EMBL" id="BARV01019625">
    <property type="protein sequence ID" value="GAI18978.1"/>
    <property type="molecule type" value="Genomic_DNA"/>
</dbReference>
<dbReference type="InterPro" id="IPR002052">
    <property type="entry name" value="DNA_methylase_N6_adenine_CS"/>
</dbReference>
<name>X1LIT5_9ZZZZ</name>
<evidence type="ECO:0008006" key="2">
    <source>
        <dbReference type="Google" id="ProtNLM"/>
    </source>
</evidence>
<dbReference type="AlphaFoldDB" id="X1LIT5"/>
<proteinExistence type="predicted"/>
<dbReference type="GO" id="GO:0008168">
    <property type="term" value="F:methyltransferase activity"/>
    <property type="evidence" value="ECO:0007669"/>
    <property type="project" value="InterPro"/>
</dbReference>
<comment type="caution">
    <text evidence="1">The sequence shown here is derived from an EMBL/GenBank/DDBJ whole genome shotgun (WGS) entry which is preliminary data.</text>
</comment>
<reference evidence="1" key="1">
    <citation type="journal article" date="2014" name="Front. Microbiol.">
        <title>High frequency of phylogenetically diverse reductive dehalogenase-homologous genes in deep subseafloor sedimentary metagenomes.</title>
        <authorList>
            <person name="Kawai M."/>
            <person name="Futagami T."/>
            <person name="Toyoda A."/>
            <person name="Takaki Y."/>
            <person name="Nishi S."/>
            <person name="Hori S."/>
            <person name="Arai W."/>
            <person name="Tsubouchi T."/>
            <person name="Morono Y."/>
            <person name="Uchiyama I."/>
            <person name="Ito T."/>
            <person name="Fujiyama A."/>
            <person name="Inagaki F."/>
            <person name="Takami H."/>
        </authorList>
    </citation>
    <scope>NUCLEOTIDE SEQUENCE</scope>
    <source>
        <strain evidence="1">Expedition CK06-06</strain>
    </source>
</reference>
<organism evidence="1">
    <name type="scientific">marine sediment metagenome</name>
    <dbReference type="NCBI Taxonomy" id="412755"/>
    <lineage>
        <taxon>unclassified sequences</taxon>
        <taxon>metagenomes</taxon>
        <taxon>ecological metagenomes</taxon>
    </lineage>
</organism>
<dbReference type="InterPro" id="IPR029063">
    <property type="entry name" value="SAM-dependent_MTases_sf"/>
</dbReference>